<dbReference type="AlphaFoldDB" id="A0A9P6XEM2"/>
<keyword evidence="1" id="KW-0028">Amino-acid biosynthesis</keyword>
<dbReference type="InterPro" id="IPR014729">
    <property type="entry name" value="Rossmann-like_a/b/a_fold"/>
</dbReference>
<dbReference type="CDD" id="cd03766">
    <property type="entry name" value="Gn_AT_II_novel"/>
    <property type="match status" value="1"/>
</dbReference>
<evidence type="ECO:0000256" key="3">
    <source>
        <dbReference type="ARBA" id="ARBA00022962"/>
    </source>
</evidence>
<dbReference type="SUPFAM" id="SSF56235">
    <property type="entry name" value="N-terminal nucleophile aminohydrolases (Ntn hydrolases)"/>
    <property type="match status" value="1"/>
</dbReference>
<feature type="domain" description="Asparagine synthetase" evidence="5">
    <location>
        <begin position="443"/>
        <end position="521"/>
    </location>
</feature>
<evidence type="ECO:0000256" key="2">
    <source>
        <dbReference type="ARBA" id="ARBA00022888"/>
    </source>
</evidence>
<dbReference type="InterPro" id="IPR029055">
    <property type="entry name" value="Ntn_hydrolases_N"/>
</dbReference>
<dbReference type="PANTHER" id="PTHR45937:SF1">
    <property type="entry name" value="ASPARAGINE SYNTHETASE DOMAIN-CONTAINING PROTEIN 1"/>
    <property type="match status" value="1"/>
</dbReference>
<dbReference type="GO" id="GO:0004066">
    <property type="term" value="F:asparagine synthase (glutamine-hydrolyzing) activity"/>
    <property type="evidence" value="ECO:0007669"/>
    <property type="project" value="InterPro"/>
</dbReference>
<gene>
    <name evidence="7" type="ORF">G6F64_003481</name>
</gene>
<accession>A0A9P6XEM2</accession>
<reference evidence="7" key="1">
    <citation type="journal article" date="2020" name="Microb. Genom.">
        <title>Genetic diversity of clinical and environmental Mucorales isolates obtained from an investigation of mucormycosis cases among solid organ transplant recipients.</title>
        <authorList>
            <person name="Nguyen M.H."/>
            <person name="Kaul D."/>
            <person name="Muto C."/>
            <person name="Cheng S.J."/>
            <person name="Richter R.A."/>
            <person name="Bruno V.M."/>
            <person name="Liu G."/>
            <person name="Beyhan S."/>
            <person name="Sundermann A.J."/>
            <person name="Mounaud S."/>
            <person name="Pasculle A.W."/>
            <person name="Nierman W.C."/>
            <person name="Driscoll E."/>
            <person name="Cumbie R."/>
            <person name="Clancy C.J."/>
            <person name="Dupont C.L."/>
        </authorList>
    </citation>
    <scope>NUCLEOTIDE SEQUENCE</scope>
    <source>
        <strain evidence="7">GL11</strain>
    </source>
</reference>
<dbReference type="InterPro" id="IPR051857">
    <property type="entry name" value="Asn_synthetase_domain"/>
</dbReference>
<keyword evidence="2" id="KW-0061">Asparagine biosynthesis</keyword>
<evidence type="ECO:0000313" key="7">
    <source>
        <dbReference type="EMBL" id="KAG1311873.1"/>
    </source>
</evidence>
<dbReference type="GO" id="GO:0006529">
    <property type="term" value="P:asparagine biosynthetic process"/>
    <property type="evidence" value="ECO:0007669"/>
    <property type="project" value="UniProtKB-KW"/>
</dbReference>
<keyword evidence="3" id="KW-0315">Glutamine amidotransferase</keyword>
<evidence type="ECO:0000259" key="5">
    <source>
        <dbReference type="Pfam" id="PF00733"/>
    </source>
</evidence>
<dbReference type="PANTHER" id="PTHR45937">
    <property type="entry name" value="ASPARAGINE SYNTHETASE DOMAIN-CONTAINING PROTEIN 1"/>
    <property type="match status" value="1"/>
</dbReference>
<dbReference type="Gene3D" id="3.40.50.620">
    <property type="entry name" value="HUPs"/>
    <property type="match status" value="1"/>
</dbReference>
<sequence>MCGILFSLSNNGSILNLNDWNHLKDLNTKRGPDSQLLKQLNVKDFTLQFFSTVLHLRGPDVVPQPIEDSENILCWNGEIFGGLQVEHGQNDTQALMSYLRESSSQDEILSIFSCIEGPYAFVFWQASTKKLWFGRDCLGRRSLLTCHKQGSLMLSSVGLKSEGWKELEANGIYCIDFSEEVFQEGLYKIHLFPWSYSEKPLLPFPRLNTTIPDHLKAIETPQVEPLIDEDSEQIVNDFISVLSQSVKSRVADIPHLSQKNDDARVAILFSGGIDCTFLAALADHYLPKSEPIDLLNVAFENPRSEMAKNRPNKKKNKQNEKQEPSVLPQATYNTPDRVTGRASLEELRRIAPDRSWNFVEINVPYVEALEYRQHIIDLMFPLDTVMDLSIAMAFWFASRGKGTITMDNEEKPYHSHARVLISGLGADEQLGGYSRHREAFRHGSWERLIQETQLDVDRISTRNLGRDDRIMSDHGKEVRFPFLCTDVVNWLCRQPIHSKMDLRYERGIGEKLLLRQAARKIGLANTSKNWKRAIQFGAKTAKMTGESRTEKGQHKLT</sequence>
<dbReference type="Proteomes" id="UP000716291">
    <property type="component" value="Unassembled WGS sequence"/>
</dbReference>
<evidence type="ECO:0000256" key="4">
    <source>
        <dbReference type="SAM" id="MobiDB-lite"/>
    </source>
</evidence>
<protein>
    <recommendedName>
        <fullName evidence="9">Glutamine amidotransferase type-2 domain-containing protein</fullName>
    </recommendedName>
</protein>
<keyword evidence="8" id="KW-1185">Reference proteome</keyword>
<evidence type="ECO:0000313" key="8">
    <source>
        <dbReference type="Proteomes" id="UP000716291"/>
    </source>
</evidence>
<dbReference type="Gene3D" id="3.60.20.10">
    <property type="entry name" value="Glutamine Phosphoribosylpyrophosphate, subunit 1, domain 1"/>
    <property type="match status" value="1"/>
</dbReference>
<dbReference type="InterPro" id="IPR001962">
    <property type="entry name" value="Asn_synthase"/>
</dbReference>
<name>A0A9P6XEM2_RHIOR</name>
<evidence type="ECO:0008006" key="9">
    <source>
        <dbReference type="Google" id="ProtNLM"/>
    </source>
</evidence>
<evidence type="ECO:0000259" key="6">
    <source>
        <dbReference type="Pfam" id="PF13537"/>
    </source>
</evidence>
<dbReference type="InterPro" id="IPR017932">
    <property type="entry name" value="GATase_2_dom"/>
</dbReference>
<dbReference type="SUPFAM" id="SSF52402">
    <property type="entry name" value="Adenine nucleotide alpha hydrolases-like"/>
    <property type="match status" value="1"/>
</dbReference>
<evidence type="ECO:0000256" key="1">
    <source>
        <dbReference type="ARBA" id="ARBA00022605"/>
    </source>
</evidence>
<dbReference type="CDD" id="cd01991">
    <property type="entry name" value="Asn_synthase_B_C"/>
    <property type="match status" value="1"/>
</dbReference>
<dbReference type="Pfam" id="PF13537">
    <property type="entry name" value="GATase_7"/>
    <property type="match status" value="1"/>
</dbReference>
<dbReference type="OrthoDB" id="10252281at2759"/>
<dbReference type="Pfam" id="PF00733">
    <property type="entry name" value="Asn_synthase"/>
    <property type="match status" value="1"/>
</dbReference>
<feature type="region of interest" description="Disordered" evidence="4">
    <location>
        <begin position="304"/>
        <end position="338"/>
    </location>
</feature>
<dbReference type="EMBL" id="JAANQT010000340">
    <property type="protein sequence ID" value="KAG1311873.1"/>
    <property type="molecule type" value="Genomic_DNA"/>
</dbReference>
<feature type="domain" description="Glutamine amidotransferase type-2" evidence="6">
    <location>
        <begin position="64"/>
        <end position="156"/>
    </location>
</feature>
<proteinExistence type="predicted"/>
<comment type="caution">
    <text evidence="7">The sequence shown here is derived from an EMBL/GenBank/DDBJ whole genome shotgun (WGS) entry which is preliminary data.</text>
</comment>
<organism evidence="7 8">
    <name type="scientific">Rhizopus oryzae</name>
    <name type="common">Mucormycosis agent</name>
    <name type="synonym">Rhizopus arrhizus var. delemar</name>
    <dbReference type="NCBI Taxonomy" id="64495"/>
    <lineage>
        <taxon>Eukaryota</taxon>
        <taxon>Fungi</taxon>
        <taxon>Fungi incertae sedis</taxon>
        <taxon>Mucoromycota</taxon>
        <taxon>Mucoromycotina</taxon>
        <taxon>Mucoromycetes</taxon>
        <taxon>Mucorales</taxon>
        <taxon>Mucorineae</taxon>
        <taxon>Rhizopodaceae</taxon>
        <taxon>Rhizopus</taxon>
    </lineage>
</organism>